<dbReference type="Gene3D" id="1.10.10.10">
    <property type="entry name" value="Winged helix-like DNA-binding domain superfamily/Winged helix DNA-binding domain"/>
    <property type="match status" value="1"/>
</dbReference>
<reference evidence="6 7" key="1">
    <citation type="submission" date="2024-07" db="EMBL/GenBank/DDBJ databases">
        <title>Section-level genome sequencing and comparative genomics of Aspergillus sections Usti and Cavernicolus.</title>
        <authorList>
            <consortium name="Lawrence Berkeley National Laboratory"/>
            <person name="Nybo J.L."/>
            <person name="Vesth T.C."/>
            <person name="Theobald S."/>
            <person name="Frisvad J.C."/>
            <person name="Larsen T.O."/>
            <person name="Kjaerboelling I."/>
            <person name="Rothschild-Mancinelli K."/>
            <person name="Lyhne E.K."/>
            <person name="Kogle M.E."/>
            <person name="Barry K."/>
            <person name="Clum A."/>
            <person name="Na H."/>
            <person name="Ledsgaard L."/>
            <person name="Lin J."/>
            <person name="Lipzen A."/>
            <person name="Kuo A."/>
            <person name="Riley R."/>
            <person name="Mondo S."/>
            <person name="Labutti K."/>
            <person name="Haridas S."/>
            <person name="Pangalinan J."/>
            <person name="Salamov A.A."/>
            <person name="Simmons B.A."/>
            <person name="Magnuson J.K."/>
            <person name="Chen J."/>
            <person name="Drula E."/>
            <person name="Henrissat B."/>
            <person name="Wiebenga A."/>
            <person name="Lubbers R.J."/>
            <person name="Gomes A.C."/>
            <person name="Makela M.R."/>
            <person name="Stajich J."/>
            <person name="Grigoriev I.V."/>
            <person name="Mortensen U.H."/>
            <person name="De Vries R.P."/>
            <person name="Baker S.E."/>
            <person name="Andersen M.R."/>
        </authorList>
    </citation>
    <scope>NUCLEOTIDE SEQUENCE [LARGE SCALE GENOMIC DNA]</scope>
    <source>
        <strain evidence="6 7">CBS 209.92</strain>
    </source>
</reference>
<keyword evidence="3" id="KW-0949">S-adenosyl-L-methionine</keyword>
<feature type="domain" description="O-methyltransferase C-terminal" evidence="5">
    <location>
        <begin position="199"/>
        <end position="396"/>
    </location>
</feature>
<evidence type="ECO:0000256" key="2">
    <source>
        <dbReference type="ARBA" id="ARBA00022679"/>
    </source>
</evidence>
<dbReference type="InterPro" id="IPR036390">
    <property type="entry name" value="WH_DNA-bd_sf"/>
</dbReference>
<organism evidence="6 7">
    <name type="scientific">Aspergillus keveii</name>
    <dbReference type="NCBI Taxonomy" id="714993"/>
    <lineage>
        <taxon>Eukaryota</taxon>
        <taxon>Fungi</taxon>
        <taxon>Dikarya</taxon>
        <taxon>Ascomycota</taxon>
        <taxon>Pezizomycotina</taxon>
        <taxon>Eurotiomycetes</taxon>
        <taxon>Eurotiomycetidae</taxon>
        <taxon>Eurotiales</taxon>
        <taxon>Aspergillaceae</taxon>
        <taxon>Aspergillus</taxon>
        <taxon>Aspergillus subgen. Nidulantes</taxon>
    </lineage>
</organism>
<dbReference type="PROSITE" id="PS51683">
    <property type="entry name" value="SAM_OMT_II"/>
    <property type="match status" value="1"/>
</dbReference>
<evidence type="ECO:0000256" key="3">
    <source>
        <dbReference type="ARBA" id="ARBA00022691"/>
    </source>
</evidence>
<evidence type="ECO:0000256" key="1">
    <source>
        <dbReference type="ARBA" id="ARBA00022603"/>
    </source>
</evidence>
<evidence type="ECO:0000313" key="6">
    <source>
        <dbReference type="EMBL" id="KAL2800481.1"/>
    </source>
</evidence>
<dbReference type="SUPFAM" id="SSF53335">
    <property type="entry name" value="S-adenosyl-L-methionine-dependent methyltransferases"/>
    <property type="match status" value="1"/>
</dbReference>
<keyword evidence="2" id="KW-0808">Transferase</keyword>
<protein>
    <submittedName>
        <fullName evidence="6">O-methyltransferase-domain-containing protein</fullName>
    </submittedName>
</protein>
<accession>A0ABR4GN85</accession>
<dbReference type="InterPro" id="IPR001077">
    <property type="entry name" value="COMT_C"/>
</dbReference>
<dbReference type="PANTHER" id="PTHR43712:SF5">
    <property type="entry name" value="O-METHYLTRANSFERASE ASQN-RELATED"/>
    <property type="match status" value="1"/>
</dbReference>
<keyword evidence="1" id="KW-0489">Methyltransferase</keyword>
<keyword evidence="7" id="KW-1185">Reference proteome</keyword>
<gene>
    <name evidence="6" type="ORF">BJX66DRAFT_350148</name>
</gene>
<dbReference type="SUPFAM" id="SSF46785">
    <property type="entry name" value="Winged helix' DNA-binding domain"/>
    <property type="match status" value="1"/>
</dbReference>
<dbReference type="InterPro" id="IPR036388">
    <property type="entry name" value="WH-like_DNA-bd_sf"/>
</dbReference>
<evidence type="ECO:0000313" key="7">
    <source>
        <dbReference type="Proteomes" id="UP001610563"/>
    </source>
</evidence>
<dbReference type="InterPro" id="IPR016461">
    <property type="entry name" value="COMT-like"/>
</dbReference>
<evidence type="ECO:0000256" key="4">
    <source>
        <dbReference type="ARBA" id="ARBA00038277"/>
    </source>
</evidence>
<dbReference type="Gene3D" id="3.40.50.150">
    <property type="entry name" value="Vaccinia Virus protein VP39"/>
    <property type="match status" value="1"/>
</dbReference>
<sequence length="423" mass="46574">MDVISLKLLQAVRALHSCLDSAGLPNPSFDKNTPPAVLPNDAPLEVQNAREQIMDAALRLFRLAAGPSDHISHARTARYEDAATLQWLWHFQIFDLVPAEDSISYAELADKANVAVTHAKSIIRMAITTGLFEEPTPQQVSHSPTSLYIRSSEPNRIWAAWMCDISLPAAAAMVAAQTKWPRSLSRTHTPYNFANNTELPFFEHLAQLPERKARLQGLMKAVSSLQKHNLKHTIAGFDWASLAEATIVDVGGSTGHVSIALACEFSSLRFIVQDLPEVIDNAPSQLAALSDSTALAARVTYVAHSFLTPQPIQGAAVYFLRMILHDWPTDDAINILSHLVPALGKNSRIIVMDSLLPDPGSVLLAKERLLRVQDLTMLQNFNAGERALEDWRQMFARVEGGLEFRAIRQPVGSAMAFIKLGLK</sequence>
<dbReference type="PANTHER" id="PTHR43712">
    <property type="entry name" value="PUTATIVE (AFU_ORTHOLOGUE AFUA_4G14580)-RELATED"/>
    <property type="match status" value="1"/>
</dbReference>
<name>A0ABR4GN85_9EURO</name>
<evidence type="ECO:0000259" key="5">
    <source>
        <dbReference type="Pfam" id="PF00891"/>
    </source>
</evidence>
<dbReference type="Proteomes" id="UP001610563">
    <property type="component" value="Unassembled WGS sequence"/>
</dbReference>
<comment type="caution">
    <text evidence="6">The sequence shown here is derived from an EMBL/GenBank/DDBJ whole genome shotgun (WGS) entry which is preliminary data.</text>
</comment>
<proteinExistence type="inferred from homology"/>
<dbReference type="InterPro" id="IPR029063">
    <property type="entry name" value="SAM-dependent_MTases_sf"/>
</dbReference>
<dbReference type="Pfam" id="PF00891">
    <property type="entry name" value="Methyltransf_2"/>
    <property type="match status" value="1"/>
</dbReference>
<dbReference type="EMBL" id="JBFTWV010000003">
    <property type="protein sequence ID" value="KAL2800481.1"/>
    <property type="molecule type" value="Genomic_DNA"/>
</dbReference>
<comment type="similarity">
    <text evidence="4">Belongs to the class I-like SAM-binding methyltransferase superfamily. Cation-independent O-methyltransferase family.</text>
</comment>